<dbReference type="Proteomes" id="UP000823914">
    <property type="component" value="Unassembled WGS sequence"/>
</dbReference>
<evidence type="ECO:0008006" key="3">
    <source>
        <dbReference type="Google" id="ProtNLM"/>
    </source>
</evidence>
<accession>A0A9E2L1V7</accession>
<gene>
    <name evidence="1" type="ORF">IAA16_03400</name>
</gene>
<comment type="caution">
    <text evidence="1">The sequence shown here is derived from an EMBL/GenBank/DDBJ whole genome shotgun (WGS) entry which is preliminary data.</text>
</comment>
<evidence type="ECO:0000313" key="1">
    <source>
        <dbReference type="EMBL" id="MBU3849591.1"/>
    </source>
</evidence>
<dbReference type="EMBL" id="JAHLFV010000074">
    <property type="protein sequence ID" value="MBU3849591.1"/>
    <property type="molecule type" value="Genomic_DNA"/>
</dbReference>
<reference evidence="1" key="1">
    <citation type="journal article" date="2021" name="PeerJ">
        <title>Extensive microbial diversity within the chicken gut microbiome revealed by metagenomics and culture.</title>
        <authorList>
            <person name="Gilroy R."/>
            <person name="Ravi A."/>
            <person name="Getino M."/>
            <person name="Pursley I."/>
            <person name="Horton D.L."/>
            <person name="Alikhan N.F."/>
            <person name="Baker D."/>
            <person name="Gharbi K."/>
            <person name="Hall N."/>
            <person name="Watson M."/>
            <person name="Adriaenssens E.M."/>
            <person name="Foster-Nyarko E."/>
            <person name="Jarju S."/>
            <person name="Secka A."/>
            <person name="Antonio M."/>
            <person name="Oren A."/>
            <person name="Chaudhuri R.R."/>
            <person name="La Ragione R."/>
            <person name="Hildebrand F."/>
            <person name="Pallen M.J."/>
        </authorList>
    </citation>
    <scope>NUCLEOTIDE SEQUENCE</scope>
    <source>
        <strain evidence="1">Gambia15-2214</strain>
    </source>
</reference>
<name>A0A9E2L1V7_9SPIR</name>
<proteinExistence type="predicted"/>
<evidence type="ECO:0000313" key="2">
    <source>
        <dbReference type="Proteomes" id="UP000823914"/>
    </source>
</evidence>
<sequence>MNKKILIVAALLMVVCVGGAFAWGIGIQGGTGYPLFGSGAITFKLDSVPFVFATNFTFEDGFGIGLTGDYWFLNDNIVGPLNWFLGAGAGISIGFQDPFSLGLEARLPIGLNMYFLDGFIEPYVQAVPSLRLHILPKFGKGDIFKFAGNIGIRFWF</sequence>
<protein>
    <recommendedName>
        <fullName evidence="3">DUF3996 domain-containing protein</fullName>
    </recommendedName>
</protein>
<reference evidence="1" key="2">
    <citation type="submission" date="2021-04" db="EMBL/GenBank/DDBJ databases">
        <authorList>
            <person name="Gilroy R."/>
        </authorList>
    </citation>
    <scope>NUCLEOTIDE SEQUENCE</scope>
    <source>
        <strain evidence="1">Gambia15-2214</strain>
    </source>
</reference>
<organism evidence="1 2">
    <name type="scientific">Candidatus Treponema excrementipullorum</name>
    <dbReference type="NCBI Taxonomy" id="2838768"/>
    <lineage>
        <taxon>Bacteria</taxon>
        <taxon>Pseudomonadati</taxon>
        <taxon>Spirochaetota</taxon>
        <taxon>Spirochaetia</taxon>
        <taxon>Spirochaetales</taxon>
        <taxon>Treponemataceae</taxon>
        <taxon>Treponema</taxon>
    </lineage>
</organism>
<dbReference type="AlphaFoldDB" id="A0A9E2L1V7"/>